<dbReference type="AlphaFoldDB" id="A0A171DIY1"/>
<protein>
    <submittedName>
        <fullName evidence="1">Uncharacterized protein</fullName>
    </submittedName>
</protein>
<sequence>MRLLLLIDGACVPVSDAERADPGLTDAVGVVRTQVRLQKLDFWLRNPDYLANELLTEYETSGEVPLLQLAGDILDSEEPEVRRYPMLRHHFGAYQFLDDALAVLRSAGLLVRRRRGTVNRVRQHDYFLLQAGRAVVREVIREAPVFRYYVERVQLVLALADGLGGSQLKERQYLQREYAEAARGEEIGSVSARARARLETLRAQVEIDDLQVEEHV</sequence>
<name>A0A171DIY1_9ACTN</name>
<comment type="caution">
    <text evidence="1">The sequence shown here is derived from an EMBL/GenBank/DDBJ whole genome shotgun (WGS) entry which is preliminary data.</text>
</comment>
<gene>
    <name evidence="1" type="ORF">PS9374_04492</name>
</gene>
<accession>A0A171DIY1</accession>
<dbReference type="EMBL" id="BDCX01000011">
    <property type="protein sequence ID" value="GAT68827.1"/>
    <property type="molecule type" value="Genomic_DNA"/>
</dbReference>
<organism evidence="1 2">
    <name type="scientific">Planomonospora sphaerica</name>
    <dbReference type="NCBI Taxonomy" id="161355"/>
    <lineage>
        <taxon>Bacteria</taxon>
        <taxon>Bacillati</taxon>
        <taxon>Actinomycetota</taxon>
        <taxon>Actinomycetes</taxon>
        <taxon>Streptosporangiales</taxon>
        <taxon>Streptosporangiaceae</taxon>
        <taxon>Planomonospora</taxon>
    </lineage>
</organism>
<evidence type="ECO:0000313" key="2">
    <source>
        <dbReference type="Proteomes" id="UP000077701"/>
    </source>
</evidence>
<evidence type="ECO:0000313" key="1">
    <source>
        <dbReference type="EMBL" id="GAT68827.1"/>
    </source>
</evidence>
<dbReference type="Proteomes" id="UP000077701">
    <property type="component" value="Unassembled WGS sequence"/>
</dbReference>
<keyword evidence="2" id="KW-1185">Reference proteome</keyword>
<reference evidence="2" key="2">
    <citation type="submission" date="2016-04" db="EMBL/GenBank/DDBJ databases">
        <title>Planomonospora sphaerica JCM9374 whole genome shotgun sequence.</title>
        <authorList>
            <person name="Suzuki T."/>
            <person name="Dohra H."/>
            <person name="Kodani S."/>
        </authorList>
    </citation>
    <scope>NUCLEOTIDE SEQUENCE [LARGE SCALE GENOMIC DNA]</scope>
    <source>
        <strain evidence="2">JCM 9374</strain>
    </source>
</reference>
<dbReference type="STRING" id="161355.PS9374_04492"/>
<reference evidence="1 2" key="1">
    <citation type="journal article" date="2016" name="Genome Announc.">
        <title>Draft Genome Sequence of Planomonospora sphaerica JCM9374, a Rare Actinomycete.</title>
        <authorList>
            <person name="Dohra H."/>
            <person name="Suzuki T."/>
            <person name="Inoue Y."/>
            <person name="Kodani S."/>
        </authorList>
    </citation>
    <scope>NUCLEOTIDE SEQUENCE [LARGE SCALE GENOMIC DNA]</scope>
    <source>
        <strain evidence="1 2">JCM 9374</strain>
    </source>
</reference>
<proteinExistence type="predicted"/>